<evidence type="ECO:0000256" key="1">
    <source>
        <dbReference type="ARBA" id="ARBA00022801"/>
    </source>
</evidence>
<evidence type="ECO:0000313" key="4">
    <source>
        <dbReference type="EMBL" id="TFK34731.1"/>
    </source>
</evidence>
<keyword evidence="1 4" id="KW-0378">Hydrolase</keyword>
<dbReference type="AlphaFoldDB" id="A0A5C3M162"/>
<evidence type="ECO:0000259" key="2">
    <source>
        <dbReference type="Pfam" id="PF00326"/>
    </source>
</evidence>
<dbReference type="GO" id="GO:0006508">
    <property type="term" value="P:proteolysis"/>
    <property type="evidence" value="ECO:0007669"/>
    <property type="project" value="InterPro"/>
</dbReference>
<dbReference type="OrthoDB" id="19653at2759"/>
<dbReference type="GO" id="GO:0008236">
    <property type="term" value="F:serine-type peptidase activity"/>
    <property type="evidence" value="ECO:0007669"/>
    <property type="project" value="InterPro"/>
</dbReference>
<proteinExistence type="predicted"/>
<dbReference type="PANTHER" id="PTHR48081:SF3">
    <property type="entry name" value="ALPHA_BETA HYDROLASE FOLD-3 DOMAIN-CONTAINING PROTEIN"/>
    <property type="match status" value="1"/>
</dbReference>
<dbReference type="Gene3D" id="3.40.50.1820">
    <property type="entry name" value="alpha/beta hydrolase"/>
    <property type="match status" value="1"/>
</dbReference>
<reference evidence="4 5" key="1">
    <citation type="journal article" date="2019" name="Nat. Ecol. Evol.">
        <title>Megaphylogeny resolves global patterns of mushroom evolution.</title>
        <authorList>
            <person name="Varga T."/>
            <person name="Krizsan K."/>
            <person name="Foldi C."/>
            <person name="Dima B."/>
            <person name="Sanchez-Garcia M."/>
            <person name="Sanchez-Ramirez S."/>
            <person name="Szollosi G.J."/>
            <person name="Szarkandi J.G."/>
            <person name="Papp V."/>
            <person name="Albert L."/>
            <person name="Andreopoulos W."/>
            <person name="Angelini C."/>
            <person name="Antonin V."/>
            <person name="Barry K.W."/>
            <person name="Bougher N.L."/>
            <person name="Buchanan P."/>
            <person name="Buyck B."/>
            <person name="Bense V."/>
            <person name="Catcheside P."/>
            <person name="Chovatia M."/>
            <person name="Cooper J."/>
            <person name="Damon W."/>
            <person name="Desjardin D."/>
            <person name="Finy P."/>
            <person name="Geml J."/>
            <person name="Haridas S."/>
            <person name="Hughes K."/>
            <person name="Justo A."/>
            <person name="Karasinski D."/>
            <person name="Kautmanova I."/>
            <person name="Kiss B."/>
            <person name="Kocsube S."/>
            <person name="Kotiranta H."/>
            <person name="LaButti K.M."/>
            <person name="Lechner B.E."/>
            <person name="Liimatainen K."/>
            <person name="Lipzen A."/>
            <person name="Lukacs Z."/>
            <person name="Mihaltcheva S."/>
            <person name="Morgado L.N."/>
            <person name="Niskanen T."/>
            <person name="Noordeloos M.E."/>
            <person name="Ohm R.A."/>
            <person name="Ortiz-Santana B."/>
            <person name="Ovrebo C."/>
            <person name="Racz N."/>
            <person name="Riley R."/>
            <person name="Savchenko A."/>
            <person name="Shiryaev A."/>
            <person name="Soop K."/>
            <person name="Spirin V."/>
            <person name="Szebenyi C."/>
            <person name="Tomsovsky M."/>
            <person name="Tulloss R.E."/>
            <person name="Uehling J."/>
            <person name="Grigoriev I.V."/>
            <person name="Vagvolgyi C."/>
            <person name="Papp T."/>
            <person name="Martin F.M."/>
            <person name="Miettinen O."/>
            <person name="Hibbett D.S."/>
            <person name="Nagy L.G."/>
        </authorList>
    </citation>
    <scope>NUCLEOTIDE SEQUENCE [LARGE SCALE GENOMIC DNA]</scope>
    <source>
        <strain evidence="4 5">CBS 166.37</strain>
    </source>
</reference>
<dbReference type="InterPro" id="IPR049492">
    <property type="entry name" value="BD-FAE-like_dom"/>
</dbReference>
<dbReference type="Pfam" id="PF20434">
    <property type="entry name" value="BD-FAE"/>
    <property type="match status" value="1"/>
</dbReference>
<evidence type="ECO:0000313" key="5">
    <source>
        <dbReference type="Proteomes" id="UP000308652"/>
    </source>
</evidence>
<dbReference type="EMBL" id="ML213628">
    <property type="protein sequence ID" value="TFK34731.1"/>
    <property type="molecule type" value="Genomic_DNA"/>
</dbReference>
<feature type="domain" description="Peptidase S9 prolyl oligopeptidase catalytic" evidence="2">
    <location>
        <begin position="289"/>
        <end position="359"/>
    </location>
</feature>
<protein>
    <submittedName>
        <fullName evidence="4">Alpha/Beta hydrolase protein</fullName>
    </submittedName>
</protein>
<dbReference type="Pfam" id="PF00326">
    <property type="entry name" value="Peptidase_S9"/>
    <property type="match status" value="1"/>
</dbReference>
<keyword evidence="5" id="KW-1185">Reference proteome</keyword>
<dbReference type="InterPro" id="IPR050300">
    <property type="entry name" value="GDXG_lipolytic_enzyme"/>
</dbReference>
<name>A0A5C3M162_9AGAR</name>
<dbReference type="InterPro" id="IPR001375">
    <property type="entry name" value="Peptidase_S9_cat"/>
</dbReference>
<feature type="domain" description="BD-FAE-like" evidence="3">
    <location>
        <begin position="20"/>
        <end position="143"/>
    </location>
</feature>
<dbReference type="Proteomes" id="UP000308652">
    <property type="component" value="Unassembled WGS sequence"/>
</dbReference>
<gene>
    <name evidence="4" type="ORF">BDQ12DRAFT_726596</name>
</gene>
<dbReference type="InterPro" id="IPR029058">
    <property type="entry name" value="AB_hydrolase_fold"/>
</dbReference>
<evidence type="ECO:0000259" key="3">
    <source>
        <dbReference type="Pfam" id="PF20434"/>
    </source>
</evidence>
<accession>A0A5C3M162</accession>
<organism evidence="4 5">
    <name type="scientific">Crucibulum laeve</name>
    <dbReference type="NCBI Taxonomy" id="68775"/>
    <lineage>
        <taxon>Eukaryota</taxon>
        <taxon>Fungi</taxon>
        <taxon>Dikarya</taxon>
        <taxon>Basidiomycota</taxon>
        <taxon>Agaricomycotina</taxon>
        <taxon>Agaricomycetes</taxon>
        <taxon>Agaricomycetidae</taxon>
        <taxon>Agaricales</taxon>
        <taxon>Agaricineae</taxon>
        <taxon>Nidulariaceae</taxon>
        <taxon>Crucibulum</taxon>
    </lineage>
</organism>
<dbReference type="SUPFAM" id="SSF53474">
    <property type="entry name" value="alpha/beta-Hydrolases"/>
    <property type="match status" value="1"/>
</dbReference>
<dbReference type="PANTHER" id="PTHR48081">
    <property type="entry name" value="AB HYDROLASE SUPERFAMILY PROTEIN C4A8.06C"/>
    <property type="match status" value="1"/>
</dbReference>
<dbReference type="STRING" id="68775.A0A5C3M162"/>
<sequence>MAAFQTLQYKSLKDGTPVLLDIYPPTRVSNNSATVPAVVYFHGGALIVGNRRDGIPTWLLSRVAALGYAFISADYRLIPPSNAHAILEDVQDLHAFLPSIEVTVPSEDDVDSKAQKVKIDTEALAVAGSSSGAFLAFLAAMHWKSKPKAVLSIYGMSGDFLMPLYLTPSPMAANFDKPELKDFVYPFPSGPLKEVADWSLTHIPAGHSSNPRSGLPPLYTLSGKYLDYFTGDHEPSFSRVVEEAYKVYAETKENGIVDPTSESFVEAFKAAIPEHHIPLFPQLGVTSSWPPAVLLHGNADIMVPFQESKTMAGLLNNAGVPVKFIEFEGKDHLFDYDPTAEATYTKEFDAVGEFLKKYIESILNTPEN</sequence>